<dbReference type="PROSITE" id="PS50118">
    <property type="entry name" value="HMG_BOX_2"/>
    <property type="match status" value="2"/>
</dbReference>
<dbReference type="SUPFAM" id="SSF47095">
    <property type="entry name" value="HMG-box"/>
    <property type="match status" value="2"/>
</dbReference>
<name>A0ABM3FJ24_NEOLC</name>
<gene>
    <name evidence="7" type="primary">LOC107228170</name>
</gene>
<evidence type="ECO:0000256" key="1">
    <source>
        <dbReference type="ARBA" id="ARBA00023125"/>
    </source>
</evidence>
<proteinExistence type="predicted"/>
<dbReference type="PANTHER" id="PTHR48112:SF22">
    <property type="entry name" value="MITOCHONDRIAL TRANSCRIPTION FACTOR A, ISOFORM B"/>
    <property type="match status" value="1"/>
</dbReference>
<organism evidence="6 7">
    <name type="scientific">Neodiprion lecontei</name>
    <name type="common">Redheaded pine sawfly</name>
    <dbReference type="NCBI Taxonomy" id="441921"/>
    <lineage>
        <taxon>Eukaryota</taxon>
        <taxon>Metazoa</taxon>
        <taxon>Ecdysozoa</taxon>
        <taxon>Arthropoda</taxon>
        <taxon>Hexapoda</taxon>
        <taxon>Insecta</taxon>
        <taxon>Pterygota</taxon>
        <taxon>Neoptera</taxon>
        <taxon>Endopterygota</taxon>
        <taxon>Hymenoptera</taxon>
        <taxon>Tenthredinoidea</taxon>
        <taxon>Diprionidae</taxon>
        <taxon>Diprioninae</taxon>
        <taxon>Neodiprion</taxon>
    </lineage>
</organism>
<feature type="domain" description="HMG box" evidence="5">
    <location>
        <begin position="159"/>
        <end position="223"/>
    </location>
</feature>
<feature type="region of interest" description="Disordered" evidence="4">
    <location>
        <begin position="226"/>
        <end position="253"/>
    </location>
</feature>
<sequence length="253" mass="29622">MAMNGNFFKLCNVMGPYRNLLSSRFILPSYQPVATLKHSLEERLGLSPKPKRPLSVYFTFMQQLRPMLRQKYPDLKSPEIVAMIAKEYKKMDPSQKSKLEEERKNLYKEYSKAMINYENSITDEQKELIKKAKRDEAEKKLKRMERKSRSQQLKSLGIPTRPPSAYSLFARAAAEKRGSMKIRDWQTNMLQKWKALSDEERQAYETEAAKSMKEFKESMRLWKERMKERGEDESLSLAKKLGSGKTGSKHCSE</sequence>
<keyword evidence="6" id="KW-1185">Reference proteome</keyword>
<protein>
    <submittedName>
        <fullName evidence="7">Transcription factor A, mitochondrial</fullName>
    </submittedName>
</protein>
<evidence type="ECO:0000313" key="7">
    <source>
        <dbReference type="RefSeq" id="XP_046588033.1"/>
    </source>
</evidence>
<evidence type="ECO:0000256" key="2">
    <source>
        <dbReference type="PROSITE-ProRule" id="PRU00267"/>
    </source>
</evidence>
<keyword evidence="1 2" id="KW-0238">DNA-binding</keyword>
<dbReference type="InterPro" id="IPR036910">
    <property type="entry name" value="HMG_box_dom_sf"/>
</dbReference>
<feature type="domain" description="HMG box" evidence="5">
    <location>
        <begin position="50"/>
        <end position="118"/>
    </location>
</feature>
<dbReference type="CDD" id="cd00084">
    <property type="entry name" value="HMG-box_SF"/>
    <property type="match status" value="1"/>
</dbReference>
<dbReference type="RefSeq" id="XP_046588033.1">
    <property type="nucleotide sequence ID" value="XM_046732077.1"/>
</dbReference>
<dbReference type="SMART" id="SM00398">
    <property type="entry name" value="HMG"/>
    <property type="match status" value="2"/>
</dbReference>
<dbReference type="Proteomes" id="UP000829291">
    <property type="component" value="Chromosome 2"/>
</dbReference>
<reference evidence="7" key="1">
    <citation type="submission" date="2025-08" db="UniProtKB">
        <authorList>
            <consortium name="RefSeq"/>
        </authorList>
    </citation>
    <scope>IDENTIFICATION</scope>
    <source>
        <tissue evidence="7">Thorax and Abdomen</tissue>
    </source>
</reference>
<feature type="coiled-coil region" evidence="3">
    <location>
        <begin position="96"/>
        <end position="154"/>
    </location>
</feature>
<accession>A0ABM3FJ24</accession>
<keyword evidence="2" id="KW-0539">Nucleus</keyword>
<dbReference type="Gene3D" id="1.10.30.10">
    <property type="entry name" value="High mobility group box domain"/>
    <property type="match status" value="2"/>
</dbReference>
<feature type="DNA-binding region" description="HMG box" evidence="2">
    <location>
        <begin position="159"/>
        <end position="223"/>
    </location>
</feature>
<evidence type="ECO:0000313" key="6">
    <source>
        <dbReference type="Proteomes" id="UP000829291"/>
    </source>
</evidence>
<dbReference type="GeneID" id="107228170"/>
<dbReference type="InterPro" id="IPR050342">
    <property type="entry name" value="HMGB"/>
</dbReference>
<dbReference type="PANTHER" id="PTHR48112">
    <property type="entry name" value="HIGH MOBILITY GROUP PROTEIN DSP1"/>
    <property type="match status" value="1"/>
</dbReference>
<evidence type="ECO:0000256" key="4">
    <source>
        <dbReference type="SAM" id="MobiDB-lite"/>
    </source>
</evidence>
<keyword evidence="3" id="KW-0175">Coiled coil</keyword>
<evidence type="ECO:0000256" key="3">
    <source>
        <dbReference type="SAM" id="Coils"/>
    </source>
</evidence>
<feature type="DNA-binding region" description="HMG box" evidence="2">
    <location>
        <begin position="50"/>
        <end position="118"/>
    </location>
</feature>
<evidence type="ECO:0000259" key="5">
    <source>
        <dbReference type="PROSITE" id="PS50118"/>
    </source>
</evidence>
<dbReference type="InterPro" id="IPR009071">
    <property type="entry name" value="HMG_box_dom"/>
</dbReference>
<dbReference type="Pfam" id="PF00505">
    <property type="entry name" value="HMG_box"/>
    <property type="match status" value="2"/>
</dbReference>